<feature type="domain" description="Subtilisin-like protease fibronectin type-III" evidence="8">
    <location>
        <begin position="437"/>
        <end position="536"/>
    </location>
</feature>
<dbReference type="InterPro" id="IPR000209">
    <property type="entry name" value="Peptidase_S8/S53_dom"/>
</dbReference>
<keyword evidence="10" id="KW-1185">Reference proteome</keyword>
<dbReference type="Gene3D" id="2.60.40.2310">
    <property type="match status" value="1"/>
</dbReference>
<dbReference type="GO" id="GO:0004252">
    <property type="term" value="F:serine-type endopeptidase activity"/>
    <property type="evidence" value="ECO:0007669"/>
    <property type="project" value="InterPro"/>
</dbReference>
<keyword evidence="4" id="KW-0378">Hydrolase</keyword>
<dbReference type="PRINTS" id="PR00723">
    <property type="entry name" value="SUBTILISIN"/>
</dbReference>
<dbReference type="PROSITE" id="PS00138">
    <property type="entry name" value="SUBTILASE_SER"/>
    <property type="match status" value="1"/>
</dbReference>
<dbReference type="EMBL" id="JADFTS010000006">
    <property type="protein sequence ID" value="KAF9600136.1"/>
    <property type="molecule type" value="Genomic_DNA"/>
</dbReference>
<dbReference type="Pfam" id="PF00082">
    <property type="entry name" value="Peptidase_S8"/>
    <property type="match status" value="1"/>
</dbReference>
<dbReference type="GO" id="GO:0006508">
    <property type="term" value="P:proteolysis"/>
    <property type="evidence" value="ECO:0007669"/>
    <property type="project" value="UniProtKB-KW"/>
</dbReference>
<organism evidence="9 10">
    <name type="scientific">Coptis chinensis</name>
    <dbReference type="NCBI Taxonomy" id="261450"/>
    <lineage>
        <taxon>Eukaryota</taxon>
        <taxon>Viridiplantae</taxon>
        <taxon>Streptophyta</taxon>
        <taxon>Embryophyta</taxon>
        <taxon>Tracheophyta</taxon>
        <taxon>Spermatophyta</taxon>
        <taxon>Magnoliopsida</taxon>
        <taxon>Ranunculales</taxon>
        <taxon>Ranunculaceae</taxon>
        <taxon>Coptidoideae</taxon>
        <taxon>Coptis</taxon>
    </lineage>
</organism>
<evidence type="ECO:0000313" key="9">
    <source>
        <dbReference type="EMBL" id="KAF9600136.1"/>
    </source>
</evidence>
<comment type="similarity">
    <text evidence="1 6">Belongs to the peptidase S8 family.</text>
</comment>
<dbReference type="AlphaFoldDB" id="A0A835HI83"/>
<dbReference type="InterPro" id="IPR045051">
    <property type="entry name" value="SBT"/>
</dbReference>
<name>A0A835HI83_9MAGN</name>
<protein>
    <submittedName>
        <fullName evidence="9">Uncharacterized protein</fullName>
    </submittedName>
</protein>
<evidence type="ECO:0000256" key="4">
    <source>
        <dbReference type="ARBA" id="ARBA00022801"/>
    </source>
</evidence>
<keyword evidence="2" id="KW-0645">Protease</keyword>
<evidence type="ECO:0000259" key="8">
    <source>
        <dbReference type="Pfam" id="PF17766"/>
    </source>
</evidence>
<evidence type="ECO:0000256" key="6">
    <source>
        <dbReference type="PROSITE-ProRule" id="PRU01240"/>
    </source>
</evidence>
<comment type="caution">
    <text evidence="6">Lacks conserved residue(s) required for the propagation of feature annotation.</text>
</comment>
<dbReference type="Pfam" id="PF17766">
    <property type="entry name" value="fn3_6"/>
    <property type="match status" value="1"/>
</dbReference>
<dbReference type="Gene3D" id="3.40.50.200">
    <property type="entry name" value="Peptidase S8/S53 domain"/>
    <property type="match status" value="2"/>
</dbReference>
<keyword evidence="3" id="KW-0732">Signal</keyword>
<dbReference type="Gene3D" id="3.50.30.30">
    <property type="match status" value="2"/>
</dbReference>
<feature type="domain" description="Peptidase S8/S53" evidence="7">
    <location>
        <begin position="90"/>
        <end position="360"/>
    </location>
</feature>
<proteinExistence type="inferred from homology"/>
<dbReference type="InterPro" id="IPR023828">
    <property type="entry name" value="Peptidase_S8_Ser-AS"/>
</dbReference>
<keyword evidence="5" id="KW-0720">Serine protease</keyword>
<dbReference type="Proteomes" id="UP000631114">
    <property type="component" value="Unassembled WGS sequence"/>
</dbReference>
<evidence type="ECO:0000259" key="7">
    <source>
        <dbReference type="Pfam" id="PF00082"/>
    </source>
</evidence>
<dbReference type="InterPro" id="IPR036852">
    <property type="entry name" value="Peptidase_S8/S53_dom_sf"/>
</dbReference>
<dbReference type="OrthoDB" id="206201at2759"/>
<evidence type="ECO:0000256" key="1">
    <source>
        <dbReference type="ARBA" id="ARBA00011073"/>
    </source>
</evidence>
<gene>
    <name evidence="9" type="ORF">IFM89_003820</name>
</gene>
<comment type="caution">
    <text evidence="9">The sequence shown here is derived from an EMBL/GenBank/DDBJ whole genome shotgun (WGS) entry which is preliminary data.</text>
</comment>
<evidence type="ECO:0000256" key="5">
    <source>
        <dbReference type="ARBA" id="ARBA00022825"/>
    </source>
</evidence>
<dbReference type="PROSITE" id="PS51892">
    <property type="entry name" value="SUBTILASE"/>
    <property type="match status" value="1"/>
</dbReference>
<dbReference type="PANTHER" id="PTHR10795">
    <property type="entry name" value="PROPROTEIN CONVERTASE SUBTILISIN/KEXIN"/>
    <property type="match status" value="1"/>
</dbReference>
<evidence type="ECO:0000256" key="3">
    <source>
        <dbReference type="ARBA" id="ARBA00022729"/>
    </source>
</evidence>
<dbReference type="InterPro" id="IPR015500">
    <property type="entry name" value="Peptidase_S8_subtilisin-rel"/>
</dbReference>
<dbReference type="SUPFAM" id="SSF52743">
    <property type="entry name" value="Subtilisin-like"/>
    <property type="match status" value="1"/>
</dbReference>
<accession>A0A835HI83</accession>
<reference evidence="9 10" key="1">
    <citation type="submission" date="2020-10" db="EMBL/GenBank/DDBJ databases">
        <title>The Coptis chinensis genome and diversification of protoberbering-type alkaloids.</title>
        <authorList>
            <person name="Wang B."/>
            <person name="Shu S."/>
            <person name="Song C."/>
            <person name="Liu Y."/>
        </authorList>
    </citation>
    <scope>NUCLEOTIDE SEQUENCE [LARGE SCALE GENOMIC DNA]</scope>
    <source>
        <strain evidence="9">HL-2020</strain>
        <tissue evidence="9">Leaf</tissue>
    </source>
</reference>
<dbReference type="InterPro" id="IPR041469">
    <property type="entry name" value="Subtilisin-like_FN3"/>
</dbReference>
<evidence type="ECO:0000313" key="10">
    <source>
        <dbReference type="Proteomes" id="UP000631114"/>
    </source>
</evidence>
<sequence length="547" mass="58817">MYPSKFLRLYFASTAKARLTETQVSKLRNVPGILQVVPETVSHLHTTRTPDFLQLSQSFGLWPKSDYGNDMIIGVLDSGIWPESESFKMMAGSVVKNAGFYGLARGDARGMATKARLAIYKVCWEYGSKISCSDADILAALEDAISDGVNVISMSIGTFAAVKKGITVSCSAGNDGPRESTVENLAPWILTVGASSIDRDFRADAILGDGPGGPADPHLLPATMVDPMAGNIIRSYANQSSAKARIIFKGTVIGGNPLIPAPQVAQFSSRGSNRVTPGILKPDFMAPGVNILASWTGVNSPSGLSFDTRRQVKFNIKYGTSMACPHVSGLAALLHKVYPNWSPAAIKSALMTTAYNVDNTGNGIRDLATGNPSTPFDHGSGHVDPNRALDPGLVYDLGVNDYIGFLCSIGYNERQIEQIVQDQTVDCSTMGLASPGDLNYPSFSIVFKASNNKITIKRVLKNVGQSENVVYDVKVSSPSFIETTVLPSKLVFSPENHSLSYEVTFSALVDLKEGTFPQFGWIEWTDGHHNVRSPIAFARGMDLLSSI</sequence>
<evidence type="ECO:0000256" key="2">
    <source>
        <dbReference type="ARBA" id="ARBA00022670"/>
    </source>
</evidence>